<gene>
    <name evidence="1" type="ORF">OXX778_LOCUS22755</name>
</gene>
<reference evidence="1" key="1">
    <citation type="submission" date="2021-02" db="EMBL/GenBank/DDBJ databases">
        <authorList>
            <person name="Nowell W R."/>
        </authorList>
    </citation>
    <scope>NUCLEOTIDE SEQUENCE</scope>
    <source>
        <strain evidence="1">Ploen Becks lab</strain>
    </source>
</reference>
<accession>A0A814RUL3</accession>
<sequence>PNDIVQNSEIVTGSQVIQTSTPVISNESQRPRQLPGRYVLKDLINNNQNLKQINSPIVFSADLRSFSNMLNKTLKNYNQSNDFTPRNISMNESKNDLSDFTLRDNSLNNSRYSNKMPSDFSLRNISLNYSNNSMNETSFDNSILYQSIFQKPPAETTRSKRPISDQTYREITEVAKKKKKVNEIRELNSRPKKRKPVNISKYWKSFK</sequence>
<dbReference type="AlphaFoldDB" id="A0A814RUL3"/>
<evidence type="ECO:0000313" key="1">
    <source>
        <dbReference type="EMBL" id="CAF1137557.1"/>
    </source>
</evidence>
<keyword evidence="2" id="KW-1185">Reference proteome</keyword>
<organism evidence="1 2">
    <name type="scientific">Brachionus calyciflorus</name>
    <dbReference type="NCBI Taxonomy" id="104777"/>
    <lineage>
        <taxon>Eukaryota</taxon>
        <taxon>Metazoa</taxon>
        <taxon>Spiralia</taxon>
        <taxon>Gnathifera</taxon>
        <taxon>Rotifera</taxon>
        <taxon>Eurotatoria</taxon>
        <taxon>Monogononta</taxon>
        <taxon>Pseudotrocha</taxon>
        <taxon>Ploima</taxon>
        <taxon>Brachionidae</taxon>
        <taxon>Brachionus</taxon>
    </lineage>
</organism>
<dbReference type="Proteomes" id="UP000663879">
    <property type="component" value="Unassembled WGS sequence"/>
</dbReference>
<evidence type="ECO:0000313" key="2">
    <source>
        <dbReference type="Proteomes" id="UP000663879"/>
    </source>
</evidence>
<protein>
    <submittedName>
        <fullName evidence="1">Uncharacterized protein</fullName>
    </submittedName>
</protein>
<comment type="caution">
    <text evidence="1">The sequence shown here is derived from an EMBL/GenBank/DDBJ whole genome shotgun (WGS) entry which is preliminary data.</text>
</comment>
<dbReference type="EMBL" id="CAJNOC010010190">
    <property type="protein sequence ID" value="CAF1137557.1"/>
    <property type="molecule type" value="Genomic_DNA"/>
</dbReference>
<feature type="non-terminal residue" evidence="1">
    <location>
        <position position="1"/>
    </location>
</feature>
<name>A0A814RUL3_9BILA</name>
<proteinExistence type="predicted"/>